<feature type="region of interest" description="Disordered" evidence="1">
    <location>
        <begin position="119"/>
        <end position="143"/>
    </location>
</feature>
<dbReference type="AlphaFoldDB" id="A0A426XLX7"/>
<gene>
    <name evidence="3" type="ORF">B296_00036128</name>
</gene>
<organism evidence="3 4">
    <name type="scientific">Ensete ventricosum</name>
    <name type="common">Abyssinian banana</name>
    <name type="synonym">Musa ensete</name>
    <dbReference type="NCBI Taxonomy" id="4639"/>
    <lineage>
        <taxon>Eukaryota</taxon>
        <taxon>Viridiplantae</taxon>
        <taxon>Streptophyta</taxon>
        <taxon>Embryophyta</taxon>
        <taxon>Tracheophyta</taxon>
        <taxon>Spermatophyta</taxon>
        <taxon>Magnoliopsida</taxon>
        <taxon>Liliopsida</taxon>
        <taxon>Zingiberales</taxon>
        <taxon>Musaceae</taxon>
        <taxon>Ensete</taxon>
    </lineage>
</organism>
<proteinExistence type="predicted"/>
<sequence>MLADNNWSTTCFLRFLCFTVGFGCLVVFKEISFTGNDNDILENKSMLPYSPEVEDENDRPWQSVCDKSMTSRLVIIVVATLRYGSRTPGLVVKDAATARHWSRMPRWLGWSTVGERKFDGSDRNEKVQEPVAGSRQHEQVGHDRAQRWGVPPLLLQRCRSGLGEHGRRSREVDLCSRSLRGGGATTISGDVLTVEIEQSGREHRRRTPRLVIIVVATLRYGSRTPGLVVKDAATVRHRSRMPRWLEGASEREEPAATRLARDGRSKGDNGKQQQARKAVAAEEEPHVGLWVQRRSRPAVGERKLDGNDRNENVQEPTTGSRQQEQVRSGLDEHGRRLREVDLCSRSLRGGGAVAIGRDVLTVEIEQRGRE</sequence>
<dbReference type="Proteomes" id="UP000287651">
    <property type="component" value="Unassembled WGS sequence"/>
</dbReference>
<protein>
    <submittedName>
        <fullName evidence="3">Uncharacterized protein</fullName>
    </submittedName>
</protein>
<keyword evidence="2" id="KW-1133">Transmembrane helix</keyword>
<dbReference type="EMBL" id="AMZH03019338">
    <property type="protein sequence ID" value="RRT40499.1"/>
    <property type="molecule type" value="Genomic_DNA"/>
</dbReference>
<keyword evidence="2" id="KW-0812">Transmembrane</keyword>
<accession>A0A426XLX7</accession>
<evidence type="ECO:0000313" key="3">
    <source>
        <dbReference type="EMBL" id="RRT40499.1"/>
    </source>
</evidence>
<evidence type="ECO:0000313" key="4">
    <source>
        <dbReference type="Proteomes" id="UP000287651"/>
    </source>
</evidence>
<comment type="caution">
    <text evidence="3">The sequence shown here is derived from an EMBL/GenBank/DDBJ whole genome shotgun (WGS) entry which is preliminary data.</text>
</comment>
<feature type="transmembrane region" description="Helical" evidence="2">
    <location>
        <begin position="12"/>
        <end position="28"/>
    </location>
</feature>
<feature type="compositionally biased region" description="Basic and acidic residues" evidence="1">
    <location>
        <begin position="119"/>
        <end position="128"/>
    </location>
</feature>
<keyword evidence="2" id="KW-0472">Membrane</keyword>
<feature type="compositionally biased region" description="Basic and acidic residues" evidence="1">
    <location>
        <begin position="248"/>
        <end position="269"/>
    </location>
</feature>
<evidence type="ECO:0000256" key="1">
    <source>
        <dbReference type="SAM" id="MobiDB-lite"/>
    </source>
</evidence>
<reference evidence="3 4" key="1">
    <citation type="journal article" date="2014" name="Agronomy (Basel)">
        <title>A Draft Genome Sequence for Ensete ventricosum, the Drought-Tolerant Tree Against Hunger.</title>
        <authorList>
            <person name="Harrison J."/>
            <person name="Moore K.A."/>
            <person name="Paszkiewicz K."/>
            <person name="Jones T."/>
            <person name="Grant M."/>
            <person name="Ambacheew D."/>
            <person name="Muzemil S."/>
            <person name="Studholme D.J."/>
        </authorList>
    </citation>
    <scope>NUCLEOTIDE SEQUENCE [LARGE SCALE GENOMIC DNA]</scope>
</reference>
<evidence type="ECO:0000256" key="2">
    <source>
        <dbReference type="SAM" id="Phobius"/>
    </source>
</evidence>
<feature type="compositionally biased region" description="Polar residues" evidence="1">
    <location>
        <begin position="313"/>
        <end position="326"/>
    </location>
</feature>
<feature type="compositionally biased region" description="Basic and acidic residues" evidence="1">
    <location>
        <begin position="299"/>
        <end position="312"/>
    </location>
</feature>
<feature type="region of interest" description="Disordered" evidence="1">
    <location>
        <begin position="243"/>
        <end position="333"/>
    </location>
</feature>
<name>A0A426XLX7_ENSVE</name>